<feature type="compositionally biased region" description="Low complexity" evidence="2">
    <location>
        <begin position="311"/>
        <end position="326"/>
    </location>
</feature>
<dbReference type="InterPro" id="IPR001680">
    <property type="entry name" value="WD40_rpt"/>
</dbReference>
<comment type="caution">
    <text evidence="4">The sequence shown here is derived from an EMBL/GenBank/DDBJ whole genome shotgun (WGS) entry which is preliminary data.</text>
</comment>
<feature type="region of interest" description="Disordered" evidence="2">
    <location>
        <begin position="233"/>
        <end position="333"/>
    </location>
</feature>
<evidence type="ECO:0000313" key="4">
    <source>
        <dbReference type="EMBL" id="RMY74058.1"/>
    </source>
</evidence>
<reference evidence="4 5" key="1">
    <citation type="journal article" date="2018" name="BMC Genomics">
        <title>Genomic evidence for intraspecific hybridization in a clonal and extremely halotolerant yeast.</title>
        <authorList>
            <person name="Gostincar C."/>
            <person name="Stajich J.E."/>
            <person name="Zupancic J."/>
            <person name="Zalar P."/>
            <person name="Gunde-Cimerman N."/>
        </authorList>
    </citation>
    <scope>NUCLEOTIDE SEQUENCE [LARGE SCALE GENOMIC DNA]</scope>
    <source>
        <strain evidence="4 5">EXF-2682</strain>
    </source>
</reference>
<dbReference type="PANTHER" id="PTHR47843:SF5">
    <property type="entry name" value="BTB_POZ DOMAIN PROTEIN"/>
    <property type="match status" value="1"/>
</dbReference>
<accession>A0A3M7EBT9</accession>
<feature type="compositionally biased region" description="Low complexity" evidence="2">
    <location>
        <begin position="129"/>
        <end position="143"/>
    </location>
</feature>
<keyword evidence="1" id="KW-0853">WD repeat</keyword>
<dbReference type="SUPFAM" id="SSF54695">
    <property type="entry name" value="POZ domain"/>
    <property type="match status" value="1"/>
</dbReference>
<feature type="region of interest" description="Disordered" evidence="2">
    <location>
        <begin position="693"/>
        <end position="716"/>
    </location>
</feature>
<name>A0A3M7EBT9_HORWE</name>
<dbReference type="Pfam" id="PF23798">
    <property type="entry name" value="Beta-prop_SPT8"/>
    <property type="match status" value="2"/>
</dbReference>
<organism evidence="4 5">
    <name type="scientific">Hortaea werneckii</name>
    <name type="common">Black yeast</name>
    <name type="synonym">Cladosporium werneckii</name>
    <dbReference type="NCBI Taxonomy" id="91943"/>
    <lineage>
        <taxon>Eukaryota</taxon>
        <taxon>Fungi</taxon>
        <taxon>Dikarya</taxon>
        <taxon>Ascomycota</taxon>
        <taxon>Pezizomycotina</taxon>
        <taxon>Dothideomycetes</taxon>
        <taxon>Dothideomycetidae</taxon>
        <taxon>Mycosphaerellales</taxon>
        <taxon>Teratosphaeriaceae</taxon>
        <taxon>Hortaea</taxon>
    </lineage>
</organism>
<dbReference type="InterPro" id="IPR036322">
    <property type="entry name" value="WD40_repeat_dom_sf"/>
</dbReference>
<feature type="domain" description="BTB" evidence="3">
    <location>
        <begin position="606"/>
        <end position="681"/>
    </location>
</feature>
<evidence type="ECO:0000256" key="1">
    <source>
        <dbReference type="PROSITE-ProRule" id="PRU00221"/>
    </source>
</evidence>
<sequence length="874" mass="93494">MKGGSLVTYWENEEVYSGDGFRTPTRGDAESQAKWTSPVYSLAVQHQAVWLLSGLESGGINLQTCRHKAGTRITTLKEHTSAVSVLSLSRDEKSVLSGSWDKTILDWDLNTGQTKRTFKGSGGQISAVEVRPESSVPVPEVAADPMPETNGTFTSNNADKPRAGSGTMPNGFASGQMNSGGGSEADAAGSPDGSLFGENDHGSLFGEDNAGTGGNAFGEEDDELTAALANGLQEPDAPGEEDTEMGGMGAGGPVQPPAASDDRAQNQDQGPLPDGEAQAPVQTDGETQQPPSNEAENANGLPISDEPLTAPPTNTSTHATSTNNPADLPPQSESTFLSAAIDGSLRIWDRRMPLPIATLPPSGNTPPWCTSACWSPDGNTFYAGRRNNTVDEYSIHHLGSKKNGEPSRQFKFQAGSGPVYSVRAMPNSRHLVCASQDILRIYDLQHSTEGSKRSTVPFTIVPGHRGGVISSVYVDPTCQFMLSAAGNRGWEGGGTEVLLGYEIGVLDADGLVEEGAIPFARLRVCSVTQRGGFLQMHVNAGTAAVSPLRRSADFFFFFSPFPSVPPLIQIWLVSHRPPATEMADNNDPVTAFKQGLTNLLKNGRFADLTIICGIYTHNVHKNILCAHSDYFAALPNFAEGKTNTIHLKAIGDDEDDEACDDPEAIKLMVHYFYNLDYTATIASKDSPLDTLEARSASRDTPTPKKKKAKKSSSQRTFTETLASSSHDGNMVLHAKVFAAAVKYQAAALGKLAAKKFNDAVRINWRHDSFAEAVRIVYSTTPGDIRALRDVVTTTLDEYDHVLLEQDGVMQVVKDNKDIMFDLLCKGRGLGSFKETGSISWSPSSTLEPSWECAHCGGGDFINLGGDALCAYCAM</sequence>
<feature type="compositionally biased region" description="Polar residues" evidence="2">
    <location>
        <begin position="280"/>
        <end position="296"/>
    </location>
</feature>
<evidence type="ECO:0000256" key="2">
    <source>
        <dbReference type="SAM" id="MobiDB-lite"/>
    </source>
</evidence>
<dbReference type="PROSITE" id="PS50294">
    <property type="entry name" value="WD_REPEATS_REGION"/>
    <property type="match status" value="1"/>
</dbReference>
<feature type="compositionally biased region" description="Low complexity" evidence="2">
    <location>
        <begin position="184"/>
        <end position="194"/>
    </location>
</feature>
<dbReference type="VEuPathDB" id="FungiDB:BTJ68_07082"/>
<dbReference type="PROSITE" id="PS50097">
    <property type="entry name" value="BTB"/>
    <property type="match status" value="1"/>
</dbReference>
<dbReference type="EMBL" id="QWIP01000083">
    <property type="protein sequence ID" value="RMY74058.1"/>
    <property type="molecule type" value="Genomic_DNA"/>
</dbReference>
<dbReference type="PROSITE" id="PS50082">
    <property type="entry name" value="WD_REPEATS_2"/>
    <property type="match status" value="1"/>
</dbReference>
<dbReference type="InterPro" id="IPR057544">
    <property type="entry name" value="Beta-prop_SPT8"/>
</dbReference>
<protein>
    <recommendedName>
        <fullName evidence="3">BTB domain-containing protein</fullName>
    </recommendedName>
</protein>
<dbReference type="InterPro" id="IPR000210">
    <property type="entry name" value="BTB/POZ_dom"/>
</dbReference>
<dbReference type="InterPro" id="IPR011333">
    <property type="entry name" value="SKP1/BTB/POZ_sf"/>
</dbReference>
<evidence type="ECO:0000259" key="3">
    <source>
        <dbReference type="PROSITE" id="PS50097"/>
    </source>
</evidence>
<dbReference type="Gene3D" id="3.30.710.10">
    <property type="entry name" value="Potassium Channel Kv1.1, Chain A"/>
    <property type="match status" value="1"/>
</dbReference>
<dbReference type="CDD" id="cd18186">
    <property type="entry name" value="BTB_POZ_ZBTB_KLHL-like"/>
    <property type="match status" value="1"/>
</dbReference>
<dbReference type="Proteomes" id="UP000269276">
    <property type="component" value="Unassembled WGS sequence"/>
</dbReference>
<dbReference type="OrthoDB" id="10260946at2759"/>
<feature type="compositionally biased region" description="Basic residues" evidence="2">
    <location>
        <begin position="703"/>
        <end position="712"/>
    </location>
</feature>
<evidence type="ECO:0000313" key="5">
    <source>
        <dbReference type="Proteomes" id="UP000269276"/>
    </source>
</evidence>
<dbReference type="SMART" id="SM00320">
    <property type="entry name" value="WD40"/>
    <property type="match status" value="5"/>
</dbReference>
<proteinExistence type="predicted"/>
<dbReference type="Pfam" id="PF00651">
    <property type="entry name" value="BTB"/>
    <property type="match status" value="1"/>
</dbReference>
<gene>
    <name evidence="4" type="ORF">D0863_03469</name>
</gene>
<feature type="repeat" description="WD" evidence="1">
    <location>
        <begin position="76"/>
        <end position="117"/>
    </location>
</feature>
<dbReference type="InterPro" id="IPR015943">
    <property type="entry name" value="WD40/YVTN_repeat-like_dom_sf"/>
</dbReference>
<dbReference type="Gene3D" id="2.130.10.10">
    <property type="entry name" value="YVTN repeat-like/Quinoprotein amine dehydrogenase"/>
    <property type="match status" value="2"/>
</dbReference>
<dbReference type="PANTHER" id="PTHR47843">
    <property type="entry name" value="BTB DOMAIN-CONTAINING PROTEIN-RELATED"/>
    <property type="match status" value="1"/>
</dbReference>
<dbReference type="AlphaFoldDB" id="A0A3M7EBT9"/>
<feature type="region of interest" description="Disordered" evidence="2">
    <location>
        <begin position="129"/>
        <end position="218"/>
    </location>
</feature>
<dbReference type="SUPFAM" id="SSF50978">
    <property type="entry name" value="WD40 repeat-like"/>
    <property type="match status" value="1"/>
</dbReference>
<feature type="compositionally biased region" description="Polar residues" evidence="2">
    <location>
        <begin position="149"/>
        <end position="158"/>
    </location>
</feature>